<keyword evidence="1" id="KW-0732">Signal</keyword>
<dbReference type="Pfam" id="PF07593">
    <property type="entry name" value="UnbV_ASPIC"/>
    <property type="match status" value="1"/>
</dbReference>
<dbReference type="InterPro" id="IPR013517">
    <property type="entry name" value="FG-GAP"/>
</dbReference>
<accession>A0A7W7ICW6</accession>
<organism evidence="3 4">
    <name type="scientific">Actinomadura livida</name>
    <dbReference type="NCBI Taxonomy" id="79909"/>
    <lineage>
        <taxon>Bacteria</taxon>
        <taxon>Bacillati</taxon>
        <taxon>Actinomycetota</taxon>
        <taxon>Actinomycetes</taxon>
        <taxon>Streptosporangiales</taxon>
        <taxon>Thermomonosporaceae</taxon>
        <taxon>Actinomadura</taxon>
    </lineage>
</organism>
<dbReference type="PANTHER" id="PTHR16026:SF0">
    <property type="entry name" value="CARTILAGE ACIDIC PROTEIN 1"/>
    <property type="match status" value="1"/>
</dbReference>
<feature type="domain" description="ASPIC/UnbV" evidence="2">
    <location>
        <begin position="582"/>
        <end position="638"/>
    </location>
</feature>
<evidence type="ECO:0000313" key="4">
    <source>
        <dbReference type="Proteomes" id="UP000549343"/>
    </source>
</evidence>
<proteinExistence type="predicted"/>
<dbReference type="AlphaFoldDB" id="A0A7W7ICW6"/>
<gene>
    <name evidence="3" type="ORF">F4557_003194</name>
</gene>
<evidence type="ECO:0000313" key="3">
    <source>
        <dbReference type="EMBL" id="MBB4774776.1"/>
    </source>
</evidence>
<dbReference type="Gene3D" id="2.130.10.130">
    <property type="entry name" value="Integrin alpha, N-terminal"/>
    <property type="match status" value="1"/>
</dbReference>
<reference evidence="3 4" key="1">
    <citation type="submission" date="2020-08" db="EMBL/GenBank/DDBJ databases">
        <title>Sequencing the genomes of 1000 actinobacteria strains.</title>
        <authorList>
            <person name="Klenk H.-P."/>
        </authorList>
    </citation>
    <scope>NUCLEOTIDE SEQUENCE [LARGE SCALE GENOMIC DNA]</scope>
    <source>
        <strain evidence="3 4">DSM 44772</strain>
    </source>
</reference>
<dbReference type="Pfam" id="PF13517">
    <property type="entry name" value="FG-GAP_3"/>
    <property type="match status" value="1"/>
</dbReference>
<dbReference type="Proteomes" id="UP000549343">
    <property type="component" value="Unassembled WGS sequence"/>
</dbReference>
<comment type="caution">
    <text evidence="3">The sequence shown here is derived from an EMBL/GenBank/DDBJ whole genome shotgun (WGS) entry which is preliminary data.</text>
</comment>
<evidence type="ECO:0000259" key="2">
    <source>
        <dbReference type="Pfam" id="PF07593"/>
    </source>
</evidence>
<dbReference type="RefSeq" id="WP_184883645.1">
    <property type="nucleotide sequence ID" value="NZ_BAAAHD010000025.1"/>
</dbReference>
<dbReference type="InterPro" id="IPR011519">
    <property type="entry name" value="UnbV_ASPIC"/>
</dbReference>
<dbReference type="PANTHER" id="PTHR16026">
    <property type="entry name" value="CARTILAGE ACIDIC PROTEIN 1"/>
    <property type="match status" value="1"/>
</dbReference>
<evidence type="ECO:0000256" key="1">
    <source>
        <dbReference type="ARBA" id="ARBA00022729"/>
    </source>
</evidence>
<sequence length="662" mass="70653">MSLLNGWARRNRAGLVAIVFVLVMFHLSRLPPESAARTRSIADSFRFAALSVAMPAGYPQQTVRRVNKDYKNIEAWISSVGAGVAMNDLDGDGLANDLCISDPRTDRVAVTPAPSAASAGRYQPFMLDTAGLPMDRIMAPMGCVPGDFNEDGRIDLAVYYWGRTPILFLAREDAAGLSAGAYRPVELVPPKAGGGYRGPRWNSNAFVVADFDGDGHDDIFVGNYFPDGPVLDDRVSGGVTMQDSMSRAYNGGGDHILRWTGATSGAAPGVRYAEAAGAFGDVPSRGWPLAAGATDLDGDLRPELYVANDFGPDRLRHNRSTPGKIRLIAVNGKRTAMTPKSKVLGRDSFKGMGVDFGDLDGDGRYDIFVSNITTSYALQESQFAFVDTTRNQADLRRRLQDGTAPFADRSVPLGLAWSGWGWDAKTADFDNDGVLEVVQTTGFVKGKVNRWAQLQELATANDALVASPYWWPHVREGDDIAGDQAPAFFAQGEDGRYSNISDELGMAIPIPTRGVATGDADGDGRLDLAIARQWDEPLFYRNDGPASGASLALRLIHPPGPGKKAATGAEGDALPAPGSPVVGAQVTVKTGGRTLRGRVDGASGHGGKRSHEVFIGLGDEHGPVTAHLAWRDRTGQVREQDLTLAPGQHVLQLGAHAQEVTS</sequence>
<dbReference type="InterPro" id="IPR028994">
    <property type="entry name" value="Integrin_alpha_N"/>
</dbReference>
<dbReference type="InterPro" id="IPR027039">
    <property type="entry name" value="Crtac1"/>
</dbReference>
<dbReference type="EMBL" id="JACHMV010000001">
    <property type="protein sequence ID" value="MBB4774776.1"/>
    <property type="molecule type" value="Genomic_DNA"/>
</dbReference>
<dbReference type="SUPFAM" id="SSF69318">
    <property type="entry name" value="Integrin alpha N-terminal domain"/>
    <property type="match status" value="1"/>
</dbReference>
<protein>
    <recommendedName>
        <fullName evidence="2">ASPIC/UnbV domain-containing protein</fullName>
    </recommendedName>
</protein>
<name>A0A7W7ICW6_9ACTN</name>